<dbReference type="SUPFAM" id="SSF51735">
    <property type="entry name" value="NAD(P)-binding Rossmann-fold domains"/>
    <property type="match status" value="1"/>
</dbReference>
<name>A0A931HWF7_9BACI</name>
<dbReference type="InterPro" id="IPR014027">
    <property type="entry name" value="UDP-Glc/GDP-Man_DH_C"/>
</dbReference>
<dbReference type="GO" id="GO:0016628">
    <property type="term" value="F:oxidoreductase activity, acting on the CH-CH group of donors, NAD or NADP as acceptor"/>
    <property type="evidence" value="ECO:0007669"/>
    <property type="project" value="InterPro"/>
</dbReference>
<gene>
    <name evidence="6" type="ORF">H0267_10945</name>
</gene>
<dbReference type="InterPro" id="IPR036220">
    <property type="entry name" value="UDP-Glc/GDP-Man_DH_C_sf"/>
</dbReference>
<dbReference type="SUPFAM" id="SSF52413">
    <property type="entry name" value="UDP-glucose/GDP-mannose dehydrogenase C-terminal domain"/>
    <property type="match status" value="1"/>
</dbReference>
<dbReference type="Pfam" id="PF03721">
    <property type="entry name" value="UDPG_MGDP_dh_N"/>
    <property type="match status" value="1"/>
</dbReference>
<dbReference type="PANTHER" id="PTHR43491">
    <property type="entry name" value="UDP-N-ACETYL-D-MANNOSAMINE DEHYDROGENASE"/>
    <property type="match status" value="1"/>
</dbReference>
<comment type="caution">
    <text evidence="6">The sequence shown here is derived from an EMBL/GenBank/DDBJ whole genome shotgun (WGS) entry which is preliminary data.</text>
</comment>
<dbReference type="InterPro" id="IPR036291">
    <property type="entry name" value="NAD(P)-bd_dom_sf"/>
</dbReference>
<dbReference type="NCBIfam" id="TIGR03026">
    <property type="entry name" value="NDP-sugDHase"/>
    <property type="match status" value="1"/>
</dbReference>
<evidence type="ECO:0000256" key="4">
    <source>
        <dbReference type="PIRNR" id="PIRNR000124"/>
    </source>
</evidence>
<dbReference type="GO" id="GO:0000271">
    <property type="term" value="P:polysaccharide biosynthetic process"/>
    <property type="evidence" value="ECO:0007669"/>
    <property type="project" value="InterPro"/>
</dbReference>
<dbReference type="EMBL" id="JADZSC010000002">
    <property type="protein sequence ID" value="MBH0230733.1"/>
    <property type="molecule type" value="Genomic_DNA"/>
</dbReference>
<evidence type="ECO:0000256" key="2">
    <source>
        <dbReference type="ARBA" id="ARBA00023002"/>
    </source>
</evidence>
<proteinExistence type="inferred from homology"/>
<keyword evidence="3" id="KW-0520">NAD</keyword>
<protein>
    <submittedName>
        <fullName evidence="6">Nucleotide sugar dehydrogenase</fullName>
    </submittedName>
</protein>
<evidence type="ECO:0000256" key="3">
    <source>
        <dbReference type="ARBA" id="ARBA00023027"/>
    </source>
</evidence>
<keyword evidence="2" id="KW-0560">Oxidoreductase</keyword>
<dbReference type="PIRSF" id="PIRSF500136">
    <property type="entry name" value="UDP_ManNAc_DH"/>
    <property type="match status" value="1"/>
</dbReference>
<dbReference type="InterPro" id="IPR017476">
    <property type="entry name" value="UDP-Glc/GDP-Man"/>
</dbReference>
<dbReference type="Pfam" id="PF03720">
    <property type="entry name" value="UDPG_MGDP_dh_C"/>
    <property type="match status" value="1"/>
</dbReference>
<dbReference type="GO" id="GO:0016616">
    <property type="term" value="F:oxidoreductase activity, acting on the CH-OH group of donors, NAD or NADP as acceptor"/>
    <property type="evidence" value="ECO:0007669"/>
    <property type="project" value="InterPro"/>
</dbReference>
<dbReference type="InterPro" id="IPR014026">
    <property type="entry name" value="UDP-Glc/GDP-Man_DH_dimer"/>
</dbReference>
<evidence type="ECO:0000259" key="5">
    <source>
        <dbReference type="SMART" id="SM00984"/>
    </source>
</evidence>
<dbReference type="SMART" id="SM00984">
    <property type="entry name" value="UDPG_MGDP_dh_C"/>
    <property type="match status" value="1"/>
</dbReference>
<dbReference type="RefSeq" id="WP_197317348.1">
    <property type="nucleotide sequence ID" value="NZ_JADZSC010000002.1"/>
</dbReference>
<comment type="similarity">
    <text evidence="1 4">Belongs to the UDP-glucose/GDP-mannose dehydrogenase family.</text>
</comment>
<dbReference type="PANTHER" id="PTHR43491:SF2">
    <property type="entry name" value="UDP-N-ACETYL-D-MANNOSAMINE DEHYDROGENASE"/>
    <property type="match status" value="1"/>
</dbReference>
<dbReference type="GO" id="GO:0051287">
    <property type="term" value="F:NAD binding"/>
    <property type="evidence" value="ECO:0007669"/>
    <property type="project" value="InterPro"/>
</dbReference>
<dbReference type="SUPFAM" id="SSF48179">
    <property type="entry name" value="6-phosphogluconate dehydrogenase C-terminal domain-like"/>
    <property type="match status" value="1"/>
</dbReference>
<sequence>MKLCTVGLGYIGLPTSLMFAKHGVEVVGVDVKEEVINSLNSGQIHIEEPGLQEALEEVVEKGAFKAALKPEKSDAFIISVPTPNNADEHKSMDFTYIEHAVKSLLPYLEKGNVVIVESTIAPRTTEDYVRPMLEEAGFVIGKDIYLVHCPERVLPGKIMHELIYNNRIVGGVTPACTEAGAKVYETFVEGEIIKTNAKTAEMSKLMENTYRDVNIALANELTQVCNELDINALDVINMANKHPRVNLHTPGPGVGGHCLAVDPYFIVSKAPETAKMISLARSVNVDMPEYVVGNVHKLMKNVGGKTVTIFGLAYKGNVDDIRESPAMEIYEMLKEQSNFEVRAYDPHVSNDMVEEDFESAVQGSDLVLVLTDHNEFKELDWGKLESMNNAQVFDTKNIVSNATEDVQYINFGNLHKFTKKESVLV</sequence>
<evidence type="ECO:0000256" key="1">
    <source>
        <dbReference type="ARBA" id="ARBA00006601"/>
    </source>
</evidence>
<evidence type="ECO:0000313" key="7">
    <source>
        <dbReference type="Proteomes" id="UP000614490"/>
    </source>
</evidence>
<dbReference type="Proteomes" id="UP000614490">
    <property type="component" value="Unassembled WGS sequence"/>
</dbReference>
<keyword evidence="7" id="KW-1185">Reference proteome</keyword>
<evidence type="ECO:0000313" key="6">
    <source>
        <dbReference type="EMBL" id="MBH0230733.1"/>
    </source>
</evidence>
<reference evidence="6 7" key="1">
    <citation type="journal article" date="2005" name="Int. J. Syst. Evol. Microbiol.">
        <title>Halobacillus yeomjeoni sp. nov., isolated from a marine solar saltern in Korea.</title>
        <authorList>
            <person name="Yoon J.H."/>
            <person name="Kang S.J."/>
            <person name="Lee C.H."/>
            <person name="Oh H.W."/>
            <person name="Oh T.K."/>
        </authorList>
    </citation>
    <scope>NUCLEOTIDE SEQUENCE [LARGE SCALE GENOMIC DNA]</scope>
    <source>
        <strain evidence="6 7">KCTC 3957</strain>
    </source>
</reference>
<dbReference type="PIRSF" id="PIRSF000124">
    <property type="entry name" value="UDPglc_GDPman_dh"/>
    <property type="match status" value="1"/>
</dbReference>
<accession>A0A931HWF7</accession>
<dbReference type="InterPro" id="IPR028359">
    <property type="entry name" value="UDP_ManNAc/GlcNAc_DH"/>
</dbReference>
<dbReference type="Gene3D" id="3.40.50.720">
    <property type="entry name" value="NAD(P)-binding Rossmann-like Domain"/>
    <property type="match status" value="2"/>
</dbReference>
<dbReference type="InterPro" id="IPR008927">
    <property type="entry name" value="6-PGluconate_DH-like_C_sf"/>
</dbReference>
<dbReference type="AlphaFoldDB" id="A0A931HWF7"/>
<dbReference type="Pfam" id="PF00984">
    <property type="entry name" value="UDPG_MGDP_dh"/>
    <property type="match status" value="1"/>
</dbReference>
<feature type="domain" description="UDP-glucose/GDP-mannose dehydrogenase C-terminal" evidence="5">
    <location>
        <begin position="308"/>
        <end position="401"/>
    </location>
</feature>
<dbReference type="InterPro" id="IPR001732">
    <property type="entry name" value="UDP-Glc/GDP-Man_DH_N"/>
</dbReference>
<organism evidence="6 7">
    <name type="scientific">Halobacillus yeomjeoni</name>
    <dbReference type="NCBI Taxonomy" id="311194"/>
    <lineage>
        <taxon>Bacteria</taxon>
        <taxon>Bacillati</taxon>
        <taxon>Bacillota</taxon>
        <taxon>Bacilli</taxon>
        <taxon>Bacillales</taxon>
        <taxon>Bacillaceae</taxon>
        <taxon>Halobacillus</taxon>
    </lineage>
</organism>